<reference evidence="2 3" key="1">
    <citation type="submission" date="2018-07" db="EMBL/GenBank/DDBJ databases">
        <title>Freshwater and sediment microbial communities from various areas in North America, analyzing microbe dynamics in response to fracking.</title>
        <authorList>
            <person name="Lamendella R."/>
        </authorList>
    </citation>
    <scope>NUCLEOTIDE SEQUENCE [LARGE SCALE GENOMIC DNA]</scope>
    <source>
        <strain evidence="2 3">160A</strain>
    </source>
</reference>
<evidence type="ECO:0000256" key="1">
    <source>
        <dbReference type="SAM" id="Phobius"/>
    </source>
</evidence>
<evidence type="ECO:0000313" key="2">
    <source>
        <dbReference type="EMBL" id="RCW38250.1"/>
    </source>
</evidence>
<protein>
    <submittedName>
        <fullName evidence="2">Uncharacterized protein</fullName>
    </submittedName>
</protein>
<keyword evidence="1" id="KW-1133">Transmembrane helix</keyword>
<comment type="caution">
    <text evidence="2">The sequence shown here is derived from an EMBL/GenBank/DDBJ whole genome shotgun (WGS) entry which is preliminary data.</text>
</comment>
<gene>
    <name evidence="2" type="ORF">DFO77_1046</name>
</gene>
<feature type="transmembrane region" description="Helical" evidence="1">
    <location>
        <begin position="12"/>
        <end position="32"/>
    </location>
</feature>
<accession>A0A368VD91</accession>
<organism evidence="2 3">
    <name type="scientific">Marinilabilia salmonicolor</name>
    <dbReference type="NCBI Taxonomy" id="989"/>
    <lineage>
        <taxon>Bacteria</taxon>
        <taxon>Pseudomonadati</taxon>
        <taxon>Bacteroidota</taxon>
        <taxon>Bacteroidia</taxon>
        <taxon>Marinilabiliales</taxon>
        <taxon>Marinilabiliaceae</taxon>
        <taxon>Marinilabilia</taxon>
    </lineage>
</organism>
<proteinExistence type="predicted"/>
<evidence type="ECO:0000313" key="3">
    <source>
        <dbReference type="Proteomes" id="UP000252733"/>
    </source>
</evidence>
<keyword evidence="1" id="KW-0812">Transmembrane</keyword>
<dbReference type="EMBL" id="QPIZ01000004">
    <property type="protein sequence ID" value="RCW38250.1"/>
    <property type="molecule type" value="Genomic_DNA"/>
</dbReference>
<dbReference type="AlphaFoldDB" id="A0A368VD91"/>
<sequence>MNTLPVSNREEAYMRICVIIGLFFVLCFVLFLVTFYSLFITSFFVVFLLWLPFFIKYIKSQNLRKVIVENGFILVKYQKKRKR</sequence>
<keyword evidence="3" id="KW-1185">Reference proteome</keyword>
<feature type="transmembrane region" description="Helical" evidence="1">
    <location>
        <begin position="38"/>
        <end position="55"/>
    </location>
</feature>
<name>A0A368VD91_9BACT</name>
<keyword evidence="1" id="KW-0472">Membrane</keyword>
<dbReference type="Proteomes" id="UP000252733">
    <property type="component" value="Unassembled WGS sequence"/>
</dbReference>